<gene>
    <name evidence="2" type="ORF">EIP91_001115</name>
</gene>
<evidence type="ECO:0000313" key="3">
    <source>
        <dbReference type="Proteomes" id="UP000292702"/>
    </source>
</evidence>
<proteinExistence type="predicted"/>
<feature type="region of interest" description="Disordered" evidence="1">
    <location>
        <begin position="33"/>
        <end position="58"/>
    </location>
</feature>
<dbReference type="STRING" id="92696.A0A4R0RGY4"/>
<dbReference type="PANTHER" id="PTHR14659">
    <property type="entry name" value="ALPHA- AND GAMMA-ADAPTIN-BINDING PROTEIN P34"/>
    <property type="match status" value="1"/>
</dbReference>
<keyword evidence="3" id="KW-1185">Reference proteome</keyword>
<comment type="caution">
    <text evidence="2">The sequence shown here is derived from an EMBL/GenBank/DDBJ whole genome shotgun (WGS) entry which is preliminary data.</text>
</comment>
<name>A0A4R0RGY4_9APHY</name>
<evidence type="ECO:0000256" key="1">
    <source>
        <dbReference type="SAM" id="MobiDB-lite"/>
    </source>
</evidence>
<feature type="region of interest" description="Disordered" evidence="1">
    <location>
        <begin position="240"/>
        <end position="283"/>
    </location>
</feature>
<dbReference type="OrthoDB" id="10261384at2759"/>
<sequence length="534" mass="58634">MSHTAASRILVISSTLDQAQDFVERIKDISHSRSGINSSNGPLTSSSDIGQNASDTSGNEVALTEGSLSIPWTIVNKYYTADVHFETRLLREVRGHHVEGVPAVVYVFSTGEKYRDHASNLARTIELHSDNIEVTLAVRISDTSAQADGTVVAKPAVDEEEGLDEFLLGHNFEFVDGDRGGRKPTGDGGGFDDEDEAGIPGLPRVLDALSTIMWPTLVQAGPSRSRKSRAMELLDWAREEEEDDGLKALVSPPYNPDDHVEESSSQTRTTQEPHHKKSRMQREMDELQKWLEEEDHALTHRHKQDDHEAWTHADWTDMPTTPTINAPFGAEDLGFEDDFTDFVGAPVEVHYGGTGAPKAERLIPMRTGASYQSLASFDDHSFSASHTSVADTEDDDELPSRNEIEETSRRIFGHIPSPLSTLQVPPQPRSSRNLDSPANFPTSLPSPASQPHDIPFDTPDSSFAPDDDDDDEYEMGAFDLSRVLSALQGMKEEISSMGDEDERRKAAARVALGLVYGLQKEEERSSGQASAGNA</sequence>
<dbReference type="Gene3D" id="3.40.50.11960">
    <property type="match status" value="1"/>
</dbReference>
<feature type="compositionally biased region" description="Polar residues" evidence="1">
    <location>
        <begin position="418"/>
        <end position="449"/>
    </location>
</feature>
<dbReference type="Proteomes" id="UP000292702">
    <property type="component" value="Unassembled WGS sequence"/>
</dbReference>
<protein>
    <submittedName>
        <fullName evidence="2">Uncharacterized protein</fullName>
    </submittedName>
</protein>
<feature type="region of interest" description="Disordered" evidence="1">
    <location>
        <begin position="408"/>
        <end position="473"/>
    </location>
</feature>
<reference evidence="2 3" key="1">
    <citation type="submission" date="2018-11" db="EMBL/GenBank/DDBJ databases">
        <title>Genome assembly of Steccherinum ochraceum LE-BIN_3174, the white-rot fungus of the Steccherinaceae family (The Residual Polyporoid clade, Polyporales, Basidiomycota).</title>
        <authorList>
            <person name="Fedorova T.V."/>
            <person name="Glazunova O.A."/>
            <person name="Landesman E.O."/>
            <person name="Moiseenko K.V."/>
            <person name="Psurtseva N.V."/>
            <person name="Savinova O.S."/>
            <person name="Shakhova N.V."/>
            <person name="Tyazhelova T.V."/>
            <person name="Vasina D.V."/>
        </authorList>
    </citation>
    <scope>NUCLEOTIDE SEQUENCE [LARGE SCALE GENOMIC DNA]</scope>
    <source>
        <strain evidence="2 3">LE-BIN_3174</strain>
    </source>
</reference>
<organism evidence="2 3">
    <name type="scientific">Steccherinum ochraceum</name>
    <dbReference type="NCBI Taxonomy" id="92696"/>
    <lineage>
        <taxon>Eukaryota</taxon>
        <taxon>Fungi</taxon>
        <taxon>Dikarya</taxon>
        <taxon>Basidiomycota</taxon>
        <taxon>Agaricomycotina</taxon>
        <taxon>Agaricomycetes</taxon>
        <taxon>Polyporales</taxon>
        <taxon>Steccherinaceae</taxon>
        <taxon>Steccherinum</taxon>
    </lineage>
</organism>
<dbReference type="InterPro" id="IPR019341">
    <property type="entry name" value="Alpha/Gamma-adaptin-bd_p34"/>
</dbReference>
<feature type="region of interest" description="Disordered" evidence="1">
    <location>
        <begin position="177"/>
        <end position="199"/>
    </location>
</feature>
<dbReference type="EMBL" id="RWJN01000128">
    <property type="protein sequence ID" value="TCD66606.1"/>
    <property type="molecule type" value="Genomic_DNA"/>
</dbReference>
<evidence type="ECO:0000313" key="2">
    <source>
        <dbReference type="EMBL" id="TCD66606.1"/>
    </source>
</evidence>
<dbReference type="AlphaFoldDB" id="A0A4R0RGY4"/>
<dbReference type="PANTHER" id="PTHR14659:SF1">
    <property type="entry name" value="ALPHA- AND GAMMA-ADAPTIN-BINDING PROTEIN P34"/>
    <property type="match status" value="1"/>
</dbReference>
<accession>A0A4R0RGY4</accession>